<proteinExistence type="predicted"/>
<sequence length="106" mass="11990">MATNCPTIRTPCILVLHWIGHSFKKHLENTKAKVNTRNNILRKLVNSKWGADPPTIRATAMVLCFSTVEYACSSWCRSHHTKLVDTALNDTCRIITGQHLSRASMR</sequence>
<evidence type="ECO:0000313" key="2">
    <source>
        <dbReference type="Proteomes" id="UP001228049"/>
    </source>
</evidence>
<keyword evidence="2" id="KW-1185">Reference proteome</keyword>
<accession>A0AAD9BMG0</accession>
<reference evidence="1" key="1">
    <citation type="submission" date="2023-04" db="EMBL/GenBank/DDBJ databases">
        <title>Chromosome-level genome of Chaenocephalus aceratus.</title>
        <authorList>
            <person name="Park H."/>
        </authorList>
    </citation>
    <scope>NUCLEOTIDE SEQUENCE</scope>
    <source>
        <strain evidence="1">DE</strain>
        <tissue evidence="1">Muscle</tissue>
    </source>
</reference>
<comment type="caution">
    <text evidence="1">The sequence shown here is derived from an EMBL/GenBank/DDBJ whole genome shotgun (WGS) entry which is preliminary data.</text>
</comment>
<organism evidence="1 2">
    <name type="scientific">Dissostichus eleginoides</name>
    <name type="common">Patagonian toothfish</name>
    <name type="synonym">Dissostichus amissus</name>
    <dbReference type="NCBI Taxonomy" id="100907"/>
    <lineage>
        <taxon>Eukaryota</taxon>
        <taxon>Metazoa</taxon>
        <taxon>Chordata</taxon>
        <taxon>Craniata</taxon>
        <taxon>Vertebrata</taxon>
        <taxon>Euteleostomi</taxon>
        <taxon>Actinopterygii</taxon>
        <taxon>Neopterygii</taxon>
        <taxon>Teleostei</taxon>
        <taxon>Neoteleostei</taxon>
        <taxon>Acanthomorphata</taxon>
        <taxon>Eupercaria</taxon>
        <taxon>Perciformes</taxon>
        <taxon>Notothenioidei</taxon>
        <taxon>Nototheniidae</taxon>
        <taxon>Dissostichus</taxon>
    </lineage>
</organism>
<name>A0AAD9BMG0_DISEL</name>
<dbReference type="EMBL" id="JASDAP010000021">
    <property type="protein sequence ID" value="KAK1885448.1"/>
    <property type="molecule type" value="Genomic_DNA"/>
</dbReference>
<protein>
    <submittedName>
        <fullName evidence="1">3-octaprenyl-4-hydroxybenzoate carboxy-lyase</fullName>
    </submittedName>
</protein>
<dbReference type="AlphaFoldDB" id="A0AAD9BMG0"/>
<gene>
    <name evidence="1" type="ORF">KUDE01_031642</name>
</gene>
<dbReference type="Proteomes" id="UP001228049">
    <property type="component" value="Unassembled WGS sequence"/>
</dbReference>
<evidence type="ECO:0000313" key="1">
    <source>
        <dbReference type="EMBL" id="KAK1885448.1"/>
    </source>
</evidence>